<name>I7ZIJ2_9GAMM</name>
<keyword evidence="3" id="KW-1185">Reference proteome</keyword>
<dbReference type="Gene3D" id="3.30.70.60">
    <property type="match status" value="1"/>
</dbReference>
<dbReference type="OrthoDB" id="9802133at2"/>
<dbReference type="Gene3D" id="1.10.287.540">
    <property type="entry name" value="Helix hairpin bin"/>
    <property type="match status" value="1"/>
</dbReference>
<keyword evidence="1" id="KW-0472">Membrane</keyword>
<protein>
    <recommendedName>
        <fullName evidence="4">Pilus assembly protein PilO</fullName>
    </recommendedName>
</protein>
<feature type="transmembrane region" description="Helical" evidence="1">
    <location>
        <begin position="24"/>
        <end position="46"/>
    </location>
</feature>
<evidence type="ECO:0008006" key="4">
    <source>
        <dbReference type="Google" id="ProtNLM"/>
    </source>
</evidence>
<proteinExistence type="predicted"/>
<dbReference type="PANTHER" id="PTHR39555:SF1">
    <property type="entry name" value="TYPE IV PILUS INNER MEMBRANE COMPONENT PILO"/>
    <property type="match status" value="1"/>
</dbReference>
<dbReference type="Pfam" id="PF04350">
    <property type="entry name" value="PilO"/>
    <property type="match status" value="1"/>
</dbReference>
<reference evidence="2 3" key="1">
    <citation type="journal article" date="2012" name="J. Bacteriol.">
        <title>Genome Sequence of n-Alkane-Degrading Hydrocarboniphaga effusa Strain AP103T (ATCC BAA-332T).</title>
        <authorList>
            <person name="Chang H.K."/>
            <person name="Zylstra G.J."/>
            <person name="Chae J.C."/>
        </authorList>
    </citation>
    <scope>NUCLEOTIDE SEQUENCE [LARGE SCALE GENOMIC DNA]</scope>
    <source>
        <strain evidence="2 3">AP103</strain>
    </source>
</reference>
<dbReference type="InterPro" id="IPR014717">
    <property type="entry name" value="Transl_elong_EF1B/ribsomal_bS6"/>
</dbReference>
<evidence type="ECO:0000256" key="1">
    <source>
        <dbReference type="SAM" id="Phobius"/>
    </source>
</evidence>
<dbReference type="Proteomes" id="UP000003704">
    <property type="component" value="Unassembled WGS sequence"/>
</dbReference>
<keyword evidence="1" id="KW-0812">Transmembrane</keyword>
<organism evidence="2 3">
    <name type="scientific">Hydrocarboniphaga effusa AP103</name>
    <dbReference type="NCBI Taxonomy" id="1172194"/>
    <lineage>
        <taxon>Bacteria</taxon>
        <taxon>Pseudomonadati</taxon>
        <taxon>Pseudomonadota</taxon>
        <taxon>Gammaproteobacteria</taxon>
        <taxon>Nevskiales</taxon>
        <taxon>Nevskiaceae</taxon>
        <taxon>Hydrocarboniphaga</taxon>
    </lineage>
</organism>
<sequence>MSLAKAWSELQSIDVQNPAGWPDWVRVAAAILLGVVISAAGYWYFIVPLNEDLATREQQEISLRGEFEQKQKKVAALDAYKEQLREMETSFGAMLKQLPSKTEVANLLADISQTRVESNLEEELFQPQPEVPKDFYAEMPNRIVVTGDYHDMGRFVGAVAALPRIVTIDEVELKPVGATAPGVTAPRGGLRMTALAKTYRYLDADEIAENEKKAGQK</sequence>
<evidence type="ECO:0000313" key="3">
    <source>
        <dbReference type="Proteomes" id="UP000003704"/>
    </source>
</evidence>
<dbReference type="InterPro" id="IPR007445">
    <property type="entry name" value="PilO"/>
</dbReference>
<comment type="caution">
    <text evidence="2">The sequence shown here is derived from an EMBL/GenBank/DDBJ whole genome shotgun (WGS) entry which is preliminary data.</text>
</comment>
<accession>I7ZIJ2</accession>
<dbReference type="AlphaFoldDB" id="I7ZIJ2"/>
<dbReference type="STRING" id="1172194.WQQ_16890"/>
<dbReference type="GO" id="GO:0043107">
    <property type="term" value="P:type IV pilus-dependent motility"/>
    <property type="evidence" value="ECO:0007669"/>
    <property type="project" value="InterPro"/>
</dbReference>
<gene>
    <name evidence="2" type="ORF">WQQ_16890</name>
</gene>
<dbReference type="PATRIC" id="fig|1172194.4.peg.1630"/>
<dbReference type="PIRSF" id="PIRSF016482">
    <property type="entry name" value="PilO"/>
    <property type="match status" value="1"/>
</dbReference>
<keyword evidence="1" id="KW-1133">Transmembrane helix</keyword>
<dbReference type="RefSeq" id="WP_007184638.1">
    <property type="nucleotide sequence ID" value="NZ_AKGD01000001.1"/>
</dbReference>
<evidence type="ECO:0000313" key="2">
    <source>
        <dbReference type="EMBL" id="EIT71552.1"/>
    </source>
</evidence>
<dbReference type="PANTHER" id="PTHR39555">
    <property type="entry name" value="FIMBRIAL ASSEMBLY PROTEIN PILO-LIKE PROTEIN-RELATED"/>
    <property type="match status" value="1"/>
</dbReference>
<dbReference type="GO" id="GO:0043683">
    <property type="term" value="P:type IV pilus assembly"/>
    <property type="evidence" value="ECO:0007669"/>
    <property type="project" value="InterPro"/>
</dbReference>
<dbReference type="EMBL" id="AKGD01000001">
    <property type="protein sequence ID" value="EIT71552.1"/>
    <property type="molecule type" value="Genomic_DNA"/>
</dbReference>